<keyword evidence="2" id="KW-1015">Disulfide bond</keyword>
<dbReference type="EMBL" id="BAABDK010000035">
    <property type="protein sequence ID" value="GAA4055031.1"/>
    <property type="molecule type" value="Genomic_DNA"/>
</dbReference>
<accession>A0ABP7UXH7</accession>
<evidence type="ECO:0000256" key="2">
    <source>
        <dbReference type="ARBA" id="ARBA00023157"/>
    </source>
</evidence>
<name>A0ABP7UXH7_9BACT</name>
<evidence type="ECO:0000313" key="5">
    <source>
        <dbReference type="Proteomes" id="UP001501469"/>
    </source>
</evidence>
<dbReference type="InterPro" id="IPR035986">
    <property type="entry name" value="PKD_dom_sf"/>
</dbReference>
<reference evidence="5" key="1">
    <citation type="journal article" date="2019" name="Int. J. Syst. Evol. Microbiol.">
        <title>The Global Catalogue of Microorganisms (GCM) 10K type strain sequencing project: providing services to taxonomists for standard genome sequencing and annotation.</title>
        <authorList>
            <consortium name="The Broad Institute Genomics Platform"/>
            <consortium name="The Broad Institute Genome Sequencing Center for Infectious Disease"/>
            <person name="Wu L."/>
            <person name="Ma J."/>
        </authorList>
    </citation>
    <scope>NUCLEOTIDE SEQUENCE [LARGE SCALE GENOMIC DNA]</scope>
    <source>
        <strain evidence="5">JCM 17225</strain>
    </source>
</reference>
<evidence type="ECO:0000259" key="3">
    <source>
        <dbReference type="Pfam" id="PF18962"/>
    </source>
</evidence>
<sequence>MNIHLRITSPLNGWSSPLVWLWLLAACWLPGQVLAQSPGPDGGTLSPATSTVCSGFNSGTLTLTGYTGSIIKYQANSGSGYVDIANTAPTYTFSNLTQTTSFRAVVQNGANAAVTSTVATVTVNQPPTATINSQGPTRFCQQGTIYLVAGPSGSYTYQFLRNGINIAGATGQVYTATITNSGSYSVRVTDAAGCSAVSSSIQIQVQPQNVVTLNTNTPTTFCQGGSVLLTANVSGTGAANYTYQFLKDGNQIPGATNSTYSATTSGTYSVVVDNPATCSSTSNAVTVTVTPPTVATISYPAASYCQSGATNPTPTVTPTGGTFSSTTGLSLNTNTGTINLAQSQPGTYSVAYTSGGSCPGTARANVTITAAPTAGFSYVGGSRCAGSAGTLTPTAAMGATSGTYSASPTGLSLNTSTGAIDLAQSQPGTYTVTNTVAAATGCAAVSATASVVLTAQPVAALAAGGATTFCQGGSVVLTASGGAAGATYQFLNNGQPVAGATSATYTASTGGSYSVVITNPGGCASTSAPTTVTVNPQTTATFSYSTAAYCQNSGTTPTPTITGTMGGAFTSAPAGLSGNASTGAINLAASTPGTYTVTYSVGGPCPSTATATVTITAPAVATFSYGAATYCVGGTNPTPTLGSGASAGTFTSTAGLVLNASTGAVDLSLSQPGTYTVTNTVAAAGGCPSATATAQVSISTVPVASLAASGPTTFCQGGNVTLTANGGGAGSTYQFLNNGQAISGATTATFVASASGSYSVVITNGGVCSATSAATPVTVNPIATPTLSYAAASFCQGAGTASPTVSVSGGSFSASGTGLSINLATGVLDLGQSQPGTYTVTYTGGSPCPGSTTASVTITATPSAAFAYAGGTTFCPTAANPSPTVSGAAGGTFAAPAGLVIDPATGTINLQTSMAGTYAVTYSVAGSCPASSIVNVTITTAPVATFAYGTAGGYCAGAAIAALPTFSGGGSAGTFSAAPAGLSLNAATGAIDLMQSQPGMYTVTNTIAASGACSAVSATASVTINAAPIASLAASGPTTFCAGGSVALTAPTGTGLTYQFLRNGQPISGATTASYTATAAGSYAVTVTNASGCATTSAVTSVAVNPATTATFAYPAASFCRSSSLVTTPTVTGTAGGTFAAPSGLSLNTSTGAIGPGASTAGTYTVTYTVGGPCPSTGTASVTITTPAVATFSYANSSYCATGTTAATLATGSAAGTFASTTGLSVNAVTGAINLAASTAGTYTVTNTVAPSGGCAAVTATATVTINALPAQPTLTANGALLTASSAPGATYQFYLNGVAIAGATNATYTATQNGSYTVVVTNATGCASLPSAPVPVVVTATRAGLAGVELTVFPNPTTGRLTVTLNGPHSRAGLVVYNTLGQEMLTNTLAANAATAELDLTTLATGVYLLKVTSTEGSVTRRLVRQ</sequence>
<dbReference type="SUPFAM" id="SSF48726">
    <property type="entry name" value="Immunoglobulin"/>
    <property type="match status" value="1"/>
</dbReference>
<dbReference type="InterPro" id="IPR050488">
    <property type="entry name" value="Ig_Fc_receptor"/>
</dbReference>
<dbReference type="Gene3D" id="2.60.40.10">
    <property type="entry name" value="Immunoglobulins"/>
    <property type="match status" value="6"/>
</dbReference>
<dbReference type="NCBIfam" id="TIGR04183">
    <property type="entry name" value="Por_Secre_tail"/>
    <property type="match status" value="1"/>
</dbReference>
<protein>
    <recommendedName>
        <fullName evidence="3">Secretion system C-terminal sorting domain-containing protein</fullName>
    </recommendedName>
</protein>
<evidence type="ECO:0000313" key="4">
    <source>
        <dbReference type="EMBL" id="GAA4055031.1"/>
    </source>
</evidence>
<proteinExistence type="predicted"/>
<dbReference type="PANTHER" id="PTHR11481">
    <property type="entry name" value="IMMUNOGLOBULIN FC RECEPTOR"/>
    <property type="match status" value="1"/>
</dbReference>
<gene>
    <name evidence="4" type="ORF">GCM10022409_47730</name>
</gene>
<evidence type="ECO:0000256" key="1">
    <source>
        <dbReference type="ARBA" id="ARBA00022729"/>
    </source>
</evidence>
<dbReference type="RefSeq" id="WP_345059647.1">
    <property type="nucleotide sequence ID" value="NZ_BAABDK010000035.1"/>
</dbReference>
<organism evidence="4 5">
    <name type="scientific">Hymenobacter glaciei</name>
    <dbReference type="NCBI Taxonomy" id="877209"/>
    <lineage>
        <taxon>Bacteria</taxon>
        <taxon>Pseudomonadati</taxon>
        <taxon>Bacteroidota</taxon>
        <taxon>Cytophagia</taxon>
        <taxon>Cytophagales</taxon>
        <taxon>Hymenobacteraceae</taxon>
        <taxon>Hymenobacter</taxon>
    </lineage>
</organism>
<dbReference type="PANTHER" id="PTHR11481:SF60">
    <property type="entry name" value="IG-LIKE DOMAIN-CONTAINING PROTEIN"/>
    <property type="match status" value="1"/>
</dbReference>
<dbReference type="Pfam" id="PF18962">
    <property type="entry name" value="Por_Secre_tail"/>
    <property type="match status" value="1"/>
</dbReference>
<dbReference type="SUPFAM" id="SSF49299">
    <property type="entry name" value="PKD domain"/>
    <property type="match status" value="1"/>
</dbReference>
<dbReference type="InterPro" id="IPR036179">
    <property type="entry name" value="Ig-like_dom_sf"/>
</dbReference>
<dbReference type="InterPro" id="IPR013783">
    <property type="entry name" value="Ig-like_fold"/>
</dbReference>
<keyword evidence="1" id="KW-0732">Signal</keyword>
<dbReference type="Proteomes" id="UP001501469">
    <property type="component" value="Unassembled WGS sequence"/>
</dbReference>
<keyword evidence="5" id="KW-1185">Reference proteome</keyword>
<feature type="domain" description="Secretion system C-terminal sorting" evidence="3">
    <location>
        <begin position="1353"/>
        <end position="1425"/>
    </location>
</feature>
<comment type="caution">
    <text evidence="4">The sequence shown here is derived from an EMBL/GenBank/DDBJ whole genome shotgun (WGS) entry which is preliminary data.</text>
</comment>
<dbReference type="InterPro" id="IPR026444">
    <property type="entry name" value="Secre_tail"/>
</dbReference>
<dbReference type="PROSITE" id="PS51257">
    <property type="entry name" value="PROKAR_LIPOPROTEIN"/>
    <property type="match status" value="1"/>
</dbReference>